<dbReference type="Pfam" id="PF02527">
    <property type="entry name" value="GidB"/>
    <property type="match status" value="1"/>
</dbReference>
<sequence length="242" mass="26755">MRLSEEGKQLLLEGARALGEDVGPHLPRFDRLYDLLTEANQQVNLTALREERAVVIKHFLDSLSCLLSGRLEGELEVIDVGTGAGFPGLPLKIVRPALRMHFLEATRKKLRYVEETSTALGLPGTAFLWDRAEAVAHQPRWRERFDRAVVRAVGPMGEISELCLPLLRVGGYLIAQKGPEVGAELEGAEEGLKPLGGVLEEVKAFELPFTGDQRRLVIIKKAAPSAPRYPRKPEAIARHGLF</sequence>
<dbReference type="Proteomes" id="UP000265715">
    <property type="component" value="Unassembled WGS sequence"/>
</dbReference>
<dbReference type="SUPFAM" id="SSF53335">
    <property type="entry name" value="S-adenosyl-L-methionine-dependent methyltransferases"/>
    <property type="match status" value="1"/>
</dbReference>
<evidence type="ECO:0000256" key="1">
    <source>
        <dbReference type="ARBA" id="ARBA00022490"/>
    </source>
</evidence>
<feature type="binding site" evidence="6">
    <location>
        <position position="86"/>
    </location>
    <ligand>
        <name>S-adenosyl-L-methionine</name>
        <dbReference type="ChEBI" id="CHEBI:59789"/>
    </ligand>
</feature>
<evidence type="ECO:0000256" key="5">
    <source>
        <dbReference type="ARBA" id="ARBA00022691"/>
    </source>
</evidence>
<dbReference type="EC" id="2.1.1.-" evidence="6"/>
<dbReference type="GO" id="GO:0070043">
    <property type="term" value="F:rRNA (guanine-N7-)-methyltransferase activity"/>
    <property type="evidence" value="ECO:0007669"/>
    <property type="project" value="UniProtKB-UniRule"/>
</dbReference>
<gene>
    <name evidence="6 7" type="primary">rsmG</name>
    <name evidence="7" type="ORF">Mterra_02551</name>
</gene>
<evidence type="ECO:0000256" key="4">
    <source>
        <dbReference type="ARBA" id="ARBA00022679"/>
    </source>
</evidence>
<keyword evidence="1 6" id="KW-0963">Cytoplasm</keyword>
<proteinExistence type="inferred from homology"/>
<feature type="binding site" evidence="6">
    <location>
        <begin position="104"/>
        <end position="106"/>
    </location>
    <ligand>
        <name>S-adenosyl-L-methionine</name>
        <dbReference type="ChEBI" id="CHEBI:59789"/>
    </ligand>
</feature>
<dbReference type="PIRSF" id="PIRSF003078">
    <property type="entry name" value="GidB"/>
    <property type="match status" value="1"/>
</dbReference>
<dbReference type="RefSeq" id="WP_119315567.1">
    <property type="nucleotide sequence ID" value="NZ_QXDL01000111.1"/>
</dbReference>
<evidence type="ECO:0000313" key="8">
    <source>
        <dbReference type="Proteomes" id="UP000265715"/>
    </source>
</evidence>
<dbReference type="PANTHER" id="PTHR31760">
    <property type="entry name" value="S-ADENOSYL-L-METHIONINE-DEPENDENT METHYLTRANSFERASES SUPERFAMILY PROTEIN"/>
    <property type="match status" value="1"/>
</dbReference>
<feature type="binding site" evidence="6">
    <location>
        <position position="81"/>
    </location>
    <ligand>
        <name>S-adenosyl-L-methionine</name>
        <dbReference type="ChEBI" id="CHEBI:59789"/>
    </ligand>
</feature>
<keyword evidence="8" id="KW-1185">Reference proteome</keyword>
<dbReference type="FunFam" id="3.40.50.150:FF:000041">
    <property type="entry name" value="Ribosomal RNA small subunit methyltransferase G"/>
    <property type="match status" value="1"/>
</dbReference>
<dbReference type="HAMAP" id="MF_00074">
    <property type="entry name" value="16SrRNA_methyltr_G"/>
    <property type="match status" value="1"/>
</dbReference>
<comment type="subcellular location">
    <subcellularLocation>
        <location evidence="6">Cytoplasm</location>
    </subcellularLocation>
</comment>
<keyword evidence="3 6" id="KW-0489">Methyltransferase</keyword>
<comment type="function">
    <text evidence="6">Specifically methylates the N7 position of a guanine in 16S rRNA.</text>
</comment>
<dbReference type="InterPro" id="IPR029063">
    <property type="entry name" value="SAM-dependent_MTases_sf"/>
</dbReference>
<dbReference type="AlphaFoldDB" id="A0A399EFI4"/>
<name>A0A399EFI4_9DEIN</name>
<dbReference type="PANTHER" id="PTHR31760:SF0">
    <property type="entry name" value="S-ADENOSYL-L-METHIONINE-DEPENDENT METHYLTRANSFERASES SUPERFAMILY PROTEIN"/>
    <property type="match status" value="1"/>
</dbReference>
<keyword evidence="5 6" id="KW-0949">S-adenosyl-L-methionine</keyword>
<dbReference type="InterPro" id="IPR003682">
    <property type="entry name" value="rRNA_ssu_MeTfrase_G"/>
</dbReference>
<feature type="binding site" evidence="6">
    <location>
        <begin position="132"/>
        <end position="133"/>
    </location>
    <ligand>
        <name>S-adenosyl-L-methionine</name>
        <dbReference type="ChEBI" id="CHEBI:59789"/>
    </ligand>
</feature>
<comment type="caution">
    <text evidence="7">The sequence shown here is derived from an EMBL/GenBank/DDBJ whole genome shotgun (WGS) entry which is preliminary data.</text>
</comment>
<comment type="similarity">
    <text evidence="6">Belongs to the methyltransferase superfamily. RNA methyltransferase RsmG family.</text>
</comment>
<feature type="binding site" evidence="6">
    <location>
        <position position="151"/>
    </location>
    <ligand>
        <name>S-adenosyl-L-methionine</name>
        <dbReference type="ChEBI" id="CHEBI:59789"/>
    </ligand>
</feature>
<protein>
    <recommendedName>
        <fullName evidence="6">Ribosomal RNA small subunit methyltransferase G</fullName>
        <ecNumber evidence="6">2.1.1.-</ecNumber>
    </recommendedName>
    <alternativeName>
        <fullName evidence="6">16S rRNA 7-methylguanosine methyltransferase</fullName>
        <shortName evidence="6">16S rRNA m7G methyltransferase</shortName>
    </alternativeName>
</protein>
<organism evidence="7 8">
    <name type="scientific">Calidithermus terrae</name>
    <dbReference type="NCBI Taxonomy" id="1408545"/>
    <lineage>
        <taxon>Bacteria</taxon>
        <taxon>Thermotogati</taxon>
        <taxon>Deinococcota</taxon>
        <taxon>Deinococci</taxon>
        <taxon>Thermales</taxon>
        <taxon>Thermaceae</taxon>
        <taxon>Calidithermus</taxon>
    </lineage>
</organism>
<dbReference type="OrthoDB" id="9808773at2"/>
<evidence type="ECO:0000313" key="7">
    <source>
        <dbReference type="EMBL" id="RIH82718.1"/>
    </source>
</evidence>
<dbReference type="GO" id="GO:0005829">
    <property type="term" value="C:cytosol"/>
    <property type="evidence" value="ECO:0007669"/>
    <property type="project" value="TreeGrafter"/>
</dbReference>
<dbReference type="NCBIfam" id="TIGR00138">
    <property type="entry name" value="rsmG_gidB"/>
    <property type="match status" value="1"/>
</dbReference>
<dbReference type="Gene3D" id="3.40.50.150">
    <property type="entry name" value="Vaccinia Virus protein VP39"/>
    <property type="match status" value="1"/>
</dbReference>
<evidence type="ECO:0000256" key="2">
    <source>
        <dbReference type="ARBA" id="ARBA00022552"/>
    </source>
</evidence>
<evidence type="ECO:0000256" key="3">
    <source>
        <dbReference type="ARBA" id="ARBA00022603"/>
    </source>
</evidence>
<keyword evidence="4 6" id="KW-0808">Transferase</keyword>
<reference evidence="7 8" key="1">
    <citation type="submission" date="2018-08" db="EMBL/GenBank/DDBJ databases">
        <title>Meiothermus terrae DSM 26712 genome sequencing project.</title>
        <authorList>
            <person name="Da Costa M.S."/>
            <person name="Albuquerque L."/>
            <person name="Raposo P."/>
            <person name="Froufe H.J.C."/>
            <person name="Barroso C.S."/>
            <person name="Egas C."/>
        </authorList>
    </citation>
    <scope>NUCLEOTIDE SEQUENCE [LARGE SCALE GENOMIC DNA]</scope>
    <source>
        <strain evidence="7 8">DSM 26712</strain>
    </source>
</reference>
<keyword evidence="2 6" id="KW-0698">rRNA processing</keyword>
<accession>A0A399EFI4</accession>
<evidence type="ECO:0000256" key="6">
    <source>
        <dbReference type="HAMAP-Rule" id="MF_00074"/>
    </source>
</evidence>
<dbReference type="EMBL" id="QXDL01000111">
    <property type="protein sequence ID" value="RIH82718.1"/>
    <property type="molecule type" value="Genomic_DNA"/>
</dbReference>